<dbReference type="PANTHER" id="PTHR11069">
    <property type="entry name" value="GLUCOSYLCERAMIDASE"/>
    <property type="match status" value="1"/>
</dbReference>
<comment type="catalytic activity">
    <reaction evidence="11">
        <text>an N-acyl-1-beta-D-glucosyl-15-methylhexadecasphing-4-enine + H2O = an N-acyl-15-methylhexadecasphing-4-enine + D-glucose</text>
        <dbReference type="Rhea" id="RHEA:34755"/>
        <dbReference type="ChEBI" id="CHEBI:4167"/>
        <dbReference type="ChEBI" id="CHEBI:15377"/>
        <dbReference type="ChEBI" id="CHEBI:70815"/>
        <dbReference type="ChEBI" id="CHEBI:70846"/>
    </reaction>
    <physiologicalReaction direction="left-to-right" evidence="11">
        <dbReference type="Rhea" id="RHEA:34756"/>
    </physiologicalReaction>
</comment>
<keyword evidence="16" id="KW-1185">Reference proteome</keyword>
<name>A0A4C1W0T6_EUMVA</name>
<dbReference type="SUPFAM" id="SSF51011">
    <property type="entry name" value="Glycosyl hydrolase domain"/>
    <property type="match status" value="1"/>
</dbReference>
<keyword evidence="9 12" id="KW-0443">Lipid metabolism</keyword>
<dbReference type="Gene3D" id="3.20.20.80">
    <property type="entry name" value="Glycosidases"/>
    <property type="match status" value="1"/>
</dbReference>
<feature type="domain" description="Glycosyl hydrolase family 30 TIM-barrel" evidence="13">
    <location>
        <begin position="148"/>
        <end position="495"/>
    </location>
</feature>
<evidence type="ECO:0000256" key="7">
    <source>
        <dbReference type="ARBA" id="ARBA00022801"/>
    </source>
</evidence>
<evidence type="ECO:0000256" key="6">
    <source>
        <dbReference type="ARBA" id="ARBA00022729"/>
    </source>
</evidence>
<dbReference type="PRINTS" id="PR00843">
    <property type="entry name" value="GLHYDRLASE30"/>
</dbReference>
<dbReference type="GO" id="GO:0005774">
    <property type="term" value="C:vacuolar membrane"/>
    <property type="evidence" value="ECO:0007669"/>
    <property type="project" value="UniProtKB-ARBA"/>
</dbReference>
<comment type="catalytic activity">
    <reaction evidence="1">
        <text>a beta-D-glucosyl-(1&lt;-&gt;1')-N-acylsphing-4-enine + H2O = an N-acylsphing-4-enine + D-glucose</text>
        <dbReference type="Rhea" id="RHEA:13269"/>
        <dbReference type="ChEBI" id="CHEBI:4167"/>
        <dbReference type="ChEBI" id="CHEBI:15377"/>
        <dbReference type="ChEBI" id="CHEBI:22801"/>
        <dbReference type="ChEBI" id="CHEBI:52639"/>
        <dbReference type="EC" id="3.2.1.45"/>
    </reaction>
    <physiologicalReaction direction="left-to-right" evidence="1">
        <dbReference type="Rhea" id="RHEA:13270"/>
    </physiologicalReaction>
</comment>
<dbReference type="EC" id="3.2.1.45" evidence="5 12"/>
<dbReference type="GO" id="GO:0042391">
    <property type="term" value="P:regulation of membrane potential"/>
    <property type="evidence" value="ECO:0007669"/>
    <property type="project" value="UniProtKB-ARBA"/>
</dbReference>
<dbReference type="GO" id="GO:0004348">
    <property type="term" value="F:glucosylceramidase activity"/>
    <property type="evidence" value="ECO:0007669"/>
    <property type="project" value="UniProtKB-EC"/>
</dbReference>
<comment type="similarity">
    <text evidence="4 12">Belongs to the glycosyl hydrolase 30 family.</text>
</comment>
<dbReference type="GO" id="GO:0016758">
    <property type="term" value="F:hexosyltransferase activity"/>
    <property type="evidence" value="ECO:0007669"/>
    <property type="project" value="UniProtKB-ARBA"/>
</dbReference>
<gene>
    <name evidence="15" type="primary">GBA</name>
    <name evidence="15" type="ORF">EVAR_30531_1</name>
</gene>
<dbReference type="InterPro" id="IPR033452">
    <property type="entry name" value="GH30_C"/>
</dbReference>
<evidence type="ECO:0000256" key="5">
    <source>
        <dbReference type="ARBA" id="ARBA00012658"/>
    </source>
</evidence>
<evidence type="ECO:0000256" key="11">
    <source>
        <dbReference type="ARBA" id="ARBA00051345"/>
    </source>
</evidence>
<keyword evidence="8 12" id="KW-0746">Sphingolipid metabolism</keyword>
<dbReference type="GO" id="GO:0007040">
    <property type="term" value="P:lysosome organization"/>
    <property type="evidence" value="ECO:0007669"/>
    <property type="project" value="UniProtKB-ARBA"/>
</dbReference>
<comment type="caution">
    <text evidence="15">The sequence shown here is derived from an EMBL/GenBank/DDBJ whole genome shotgun (WGS) entry which is preliminary data.</text>
</comment>
<organism evidence="15 16">
    <name type="scientific">Eumeta variegata</name>
    <name type="common">Bagworm moth</name>
    <name type="synonym">Eumeta japonica</name>
    <dbReference type="NCBI Taxonomy" id="151549"/>
    <lineage>
        <taxon>Eukaryota</taxon>
        <taxon>Metazoa</taxon>
        <taxon>Ecdysozoa</taxon>
        <taxon>Arthropoda</taxon>
        <taxon>Hexapoda</taxon>
        <taxon>Insecta</taxon>
        <taxon>Pterygota</taxon>
        <taxon>Neoptera</taxon>
        <taxon>Endopterygota</taxon>
        <taxon>Lepidoptera</taxon>
        <taxon>Glossata</taxon>
        <taxon>Ditrysia</taxon>
        <taxon>Tineoidea</taxon>
        <taxon>Psychidae</taxon>
        <taxon>Oiketicinae</taxon>
        <taxon>Eumeta</taxon>
    </lineage>
</organism>
<evidence type="ECO:0000256" key="12">
    <source>
        <dbReference type="RuleBase" id="RU361188"/>
    </source>
</evidence>
<dbReference type="GO" id="GO:0051246">
    <property type="term" value="P:regulation of protein metabolic process"/>
    <property type="evidence" value="ECO:0007669"/>
    <property type="project" value="UniProtKB-ARBA"/>
</dbReference>
<comment type="pathway">
    <text evidence="3">Sphingolipid metabolism.</text>
</comment>
<dbReference type="GO" id="GO:0008202">
    <property type="term" value="P:steroid metabolic process"/>
    <property type="evidence" value="ECO:0007669"/>
    <property type="project" value="UniProtKB-ARBA"/>
</dbReference>
<evidence type="ECO:0000256" key="8">
    <source>
        <dbReference type="ARBA" id="ARBA00022919"/>
    </source>
</evidence>
<sequence length="562" mass="62841">MQPWSGPKVPITLAALPRWMAIDRAWNRYMTQNGGAPFVLLDMERRYTMLILWFVISLFILKNAVAADRPCAARAVDGQSVVCVCNATYCDSFAHAPPDDGKYVTYTSTKDGLRFEKTTGDLEDASEIESSCCSINLAINPDTQYQTIEGFGGAVTDAAGINWKSLSETAQDNLIQSYCSDSGLKYNILRVPIGGCDFSTRAYTLNDLPEDDKDLSNFTLAPEDINYKLPMIKACMRAASSDLKIIGTTWSPPVWMKSNGKISGFSRLKTEYYLDYALYHLKFLQKYKENNVSAWGITTTNEPMNGVIPLANFNSLGWTPSTMAKWIAEYLGPTIRNNSEFKDVKILACDDQRFAIPIWFNQMIKSDNRVLDYIDGVAVHFYWDNIVPSATLKFVTDNYPSKFLLATEACEGTLPWDKGVKLGSWSRAENYVKDIIEDLANGMVGWIDWNLCLNSAGGPNWAGNFVDSSIIVDAEKDEFYKQPMFYALGHFSKFVTPGSRRVKVTRNSLFSLDNVAFSTPNGTIVIVLYNGGRSRKVRLQVKDKAIQLNVAAHSITTVEMLL</sequence>
<dbReference type="InterPro" id="IPR033453">
    <property type="entry name" value="Glyco_hydro_30_TIM-barrel"/>
</dbReference>
<dbReference type="GO" id="GO:0010605">
    <property type="term" value="P:negative regulation of macromolecule metabolic process"/>
    <property type="evidence" value="ECO:0007669"/>
    <property type="project" value="UniProtKB-ARBA"/>
</dbReference>
<evidence type="ECO:0000313" key="16">
    <source>
        <dbReference type="Proteomes" id="UP000299102"/>
    </source>
</evidence>
<evidence type="ECO:0000259" key="13">
    <source>
        <dbReference type="Pfam" id="PF02055"/>
    </source>
</evidence>
<evidence type="ECO:0000259" key="14">
    <source>
        <dbReference type="Pfam" id="PF17189"/>
    </source>
</evidence>
<comment type="catalytic activity">
    <reaction evidence="10">
        <text>a beta-D-glucosylceramide + H2O = an N-acyl-sphingoid base + D-glucose</text>
        <dbReference type="Rhea" id="RHEA:81447"/>
        <dbReference type="ChEBI" id="CHEBI:4167"/>
        <dbReference type="ChEBI" id="CHEBI:15377"/>
        <dbReference type="ChEBI" id="CHEBI:83264"/>
        <dbReference type="ChEBI" id="CHEBI:83273"/>
    </reaction>
    <physiologicalReaction direction="left-to-right" evidence="10">
        <dbReference type="Rhea" id="RHEA:81448"/>
    </physiologicalReaction>
</comment>
<comment type="pathway">
    <text evidence="2">Lipid metabolism; sphingolipid metabolism.</text>
</comment>
<protein>
    <recommendedName>
        <fullName evidence="5 12">Glucosylceramidase</fullName>
        <ecNumber evidence="5 12">3.2.1.45</ecNumber>
    </recommendedName>
</protein>
<dbReference type="FunFam" id="3.20.20.80:FF:000030">
    <property type="entry name" value="Lysosomal acid glucosylceramidase"/>
    <property type="match status" value="1"/>
</dbReference>
<evidence type="ECO:0000256" key="1">
    <source>
        <dbReference type="ARBA" id="ARBA00001013"/>
    </source>
</evidence>
<evidence type="ECO:0000256" key="3">
    <source>
        <dbReference type="ARBA" id="ARBA00004991"/>
    </source>
</evidence>
<dbReference type="Pfam" id="PF02055">
    <property type="entry name" value="Glyco_hydro_30"/>
    <property type="match status" value="1"/>
</dbReference>
<dbReference type="GO" id="GO:0006680">
    <property type="term" value="P:glucosylceramide catabolic process"/>
    <property type="evidence" value="ECO:0007669"/>
    <property type="project" value="UniProtKB-ARBA"/>
</dbReference>
<dbReference type="Proteomes" id="UP000299102">
    <property type="component" value="Unassembled WGS sequence"/>
</dbReference>
<dbReference type="EMBL" id="BGZK01000440">
    <property type="protein sequence ID" value="GBP43697.1"/>
    <property type="molecule type" value="Genomic_DNA"/>
</dbReference>
<dbReference type="GO" id="GO:0005102">
    <property type="term" value="F:signaling receptor binding"/>
    <property type="evidence" value="ECO:0007669"/>
    <property type="project" value="UniProtKB-ARBA"/>
</dbReference>
<dbReference type="AlphaFoldDB" id="A0A4C1W0T6"/>
<evidence type="ECO:0000256" key="9">
    <source>
        <dbReference type="ARBA" id="ARBA00023098"/>
    </source>
</evidence>
<keyword evidence="7 12" id="KW-0378">Hydrolase</keyword>
<feature type="domain" description="Glycosyl hydrolase family 30 beta sandwich" evidence="14">
    <location>
        <begin position="498"/>
        <end position="558"/>
    </location>
</feature>
<dbReference type="GO" id="GO:0006066">
    <property type="term" value="P:alcohol metabolic process"/>
    <property type="evidence" value="ECO:0007669"/>
    <property type="project" value="UniProtKB-ARBA"/>
</dbReference>
<evidence type="ECO:0000256" key="4">
    <source>
        <dbReference type="ARBA" id="ARBA00005382"/>
    </source>
</evidence>
<dbReference type="STRING" id="151549.A0A4C1W0T6"/>
<dbReference type="GO" id="GO:0006914">
    <property type="term" value="P:autophagy"/>
    <property type="evidence" value="ECO:0007669"/>
    <property type="project" value="UniProtKB-ARBA"/>
</dbReference>
<proteinExistence type="inferred from homology"/>
<dbReference type="PANTHER" id="PTHR11069:SF23">
    <property type="entry name" value="LYSOSOMAL ACID GLUCOSYLCERAMIDASE"/>
    <property type="match status" value="1"/>
</dbReference>
<evidence type="ECO:0000256" key="10">
    <source>
        <dbReference type="ARBA" id="ARBA00050474"/>
    </source>
</evidence>
<evidence type="ECO:0000313" key="15">
    <source>
        <dbReference type="EMBL" id="GBP43697.1"/>
    </source>
</evidence>
<reference evidence="15 16" key="1">
    <citation type="journal article" date="2019" name="Commun. Biol.">
        <title>The bagworm genome reveals a unique fibroin gene that provides high tensile strength.</title>
        <authorList>
            <person name="Kono N."/>
            <person name="Nakamura H."/>
            <person name="Ohtoshi R."/>
            <person name="Tomita M."/>
            <person name="Numata K."/>
            <person name="Arakawa K."/>
        </authorList>
    </citation>
    <scope>NUCLEOTIDE SEQUENCE [LARGE SCALE GENOMIC DNA]</scope>
</reference>
<keyword evidence="12" id="KW-0326">Glycosidase</keyword>
<dbReference type="GO" id="GO:0032006">
    <property type="term" value="P:regulation of TOR signaling"/>
    <property type="evidence" value="ECO:0007669"/>
    <property type="project" value="UniProtKB-ARBA"/>
</dbReference>
<dbReference type="GO" id="GO:0016241">
    <property type="term" value="P:regulation of macroautophagy"/>
    <property type="evidence" value="ECO:0007669"/>
    <property type="project" value="UniProtKB-ARBA"/>
</dbReference>
<dbReference type="GO" id="GO:0005764">
    <property type="term" value="C:lysosome"/>
    <property type="evidence" value="ECO:0007669"/>
    <property type="project" value="UniProtKB-ARBA"/>
</dbReference>
<dbReference type="Pfam" id="PF17189">
    <property type="entry name" value="Glyco_hydro_30C"/>
    <property type="match status" value="1"/>
</dbReference>
<dbReference type="OrthoDB" id="2160638at2759"/>
<dbReference type="InterPro" id="IPR017853">
    <property type="entry name" value="GH"/>
</dbReference>
<dbReference type="SUPFAM" id="SSF51445">
    <property type="entry name" value="(Trans)glycosidases"/>
    <property type="match status" value="1"/>
</dbReference>
<dbReference type="GO" id="GO:0030163">
    <property type="term" value="P:protein catabolic process"/>
    <property type="evidence" value="ECO:0007669"/>
    <property type="project" value="UniProtKB-ARBA"/>
</dbReference>
<dbReference type="InterPro" id="IPR001139">
    <property type="entry name" value="Glyco_hydro_30"/>
</dbReference>
<keyword evidence="6" id="KW-0732">Signal</keyword>
<evidence type="ECO:0000256" key="2">
    <source>
        <dbReference type="ARBA" id="ARBA00004760"/>
    </source>
</evidence>
<accession>A0A4C1W0T6</accession>